<evidence type="ECO:0000313" key="2">
    <source>
        <dbReference type="Proteomes" id="UP001343600"/>
    </source>
</evidence>
<name>A0ABU7NDK7_PSEVI</name>
<sequence>MTYGLMLDFLFDVGNGVGEFLQDEEKLEFTPLGLDAIVKEYIAERNILNAFFLKRQINSYIRNHMTPEGLEYVDPPFNQDTSFVEDYFEGGLHDFLESVTSLLDKEMRGWKRRVFFLS</sequence>
<dbReference type="Proteomes" id="UP001343600">
    <property type="component" value="Unassembled WGS sequence"/>
</dbReference>
<protein>
    <submittedName>
        <fullName evidence="1">Uncharacterized protein</fullName>
    </submittedName>
</protein>
<dbReference type="RefSeq" id="WP_043303032.1">
    <property type="nucleotide sequence ID" value="NZ_CP184649.1"/>
</dbReference>
<keyword evidence="2" id="KW-1185">Reference proteome</keyword>
<gene>
    <name evidence="1" type="ORF">V2I87_20350</name>
</gene>
<evidence type="ECO:0000313" key="1">
    <source>
        <dbReference type="EMBL" id="MEE4042449.1"/>
    </source>
</evidence>
<comment type="caution">
    <text evidence="1">The sequence shown here is derived from an EMBL/GenBank/DDBJ whole genome shotgun (WGS) entry which is preliminary data.</text>
</comment>
<proteinExistence type="predicted"/>
<organism evidence="1 2">
    <name type="scientific">Pseudomonas viridiflava</name>
    <name type="common">Phytomonas viridiflava</name>
    <dbReference type="NCBI Taxonomy" id="33069"/>
    <lineage>
        <taxon>Bacteria</taxon>
        <taxon>Pseudomonadati</taxon>
        <taxon>Pseudomonadota</taxon>
        <taxon>Gammaproteobacteria</taxon>
        <taxon>Pseudomonadales</taxon>
        <taxon>Pseudomonadaceae</taxon>
        <taxon>Pseudomonas</taxon>
    </lineage>
</organism>
<accession>A0ABU7NDK7</accession>
<reference evidence="1 2" key="1">
    <citation type="submission" date="2024-01" db="EMBL/GenBank/DDBJ databases">
        <title>Characterization of Pseudomonas viridiflava in Georgia, USA.</title>
        <authorList>
            <person name="Zhao M."/>
            <person name="Dutta B."/>
        </authorList>
    </citation>
    <scope>NUCLEOTIDE SEQUENCE [LARGE SCALE GENOMIC DNA]</scope>
    <source>
        <strain evidence="1 2">21GA0539</strain>
    </source>
</reference>
<dbReference type="EMBL" id="JAZEIP010000044">
    <property type="protein sequence ID" value="MEE4042449.1"/>
    <property type="molecule type" value="Genomic_DNA"/>
</dbReference>